<dbReference type="EMBL" id="LBYB01000013">
    <property type="protein sequence ID" value="KKR41363.1"/>
    <property type="molecule type" value="Genomic_DNA"/>
</dbReference>
<evidence type="ECO:0000313" key="1">
    <source>
        <dbReference type="EMBL" id="KKR41363.1"/>
    </source>
</evidence>
<dbReference type="AlphaFoldDB" id="A0A0G0QMI6"/>
<proteinExistence type="predicted"/>
<organism evidence="1 2">
    <name type="scientific">Candidatus Daviesbacteria bacterium GW2011_GWC2_40_12</name>
    <dbReference type="NCBI Taxonomy" id="1618431"/>
    <lineage>
        <taxon>Bacteria</taxon>
        <taxon>Candidatus Daviesiibacteriota</taxon>
    </lineage>
</organism>
<dbReference type="Proteomes" id="UP000034881">
    <property type="component" value="Unassembled WGS sequence"/>
</dbReference>
<sequence length="104" mass="11650">MGIRPRLFLSALLPGLKELFCAYKTCFTPDFGVSIRDSRGHIFTAYPAIFGGIIVSDKGSADFSGRRSRVCGFSAYCKVHTDYSYDHVELCSSQTFFRSFKPDN</sequence>
<reference evidence="1 2" key="1">
    <citation type="journal article" date="2015" name="Nature">
        <title>rRNA introns, odd ribosomes, and small enigmatic genomes across a large radiation of phyla.</title>
        <authorList>
            <person name="Brown C.T."/>
            <person name="Hug L.A."/>
            <person name="Thomas B.C."/>
            <person name="Sharon I."/>
            <person name="Castelle C.J."/>
            <person name="Singh A."/>
            <person name="Wilkins M.J."/>
            <person name="Williams K.H."/>
            <person name="Banfield J.F."/>
        </authorList>
    </citation>
    <scope>NUCLEOTIDE SEQUENCE [LARGE SCALE GENOMIC DNA]</scope>
</reference>
<evidence type="ECO:0000313" key="2">
    <source>
        <dbReference type="Proteomes" id="UP000034881"/>
    </source>
</evidence>
<comment type="caution">
    <text evidence="1">The sequence shown here is derived from an EMBL/GenBank/DDBJ whole genome shotgun (WGS) entry which is preliminary data.</text>
</comment>
<accession>A0A0G0QMI6</accession>
<protein>
    <submittedName>
        <fullName evidence="1">Uncharacterized protein</fullName>
    </submittedName>
</protein>
<gene>
    <name evidence="1" type="ORF">UT77_C0013G0033</name>
</gene>
<name>A0A0G0QMI6_9BACT</name>